<evidence type="ECO:0000259" key="1">
    <source>
        <dbReference type="Pfam" id="PF13302"/>
    </source>
</evidence>
<dbReference type="InterPro" id="IPR016181">
    <property type="entry name" value="Acyl_CoA_acyltransferase"/>
</dbReference>
<comment type="caution">
    <text evidence="2">The sequence shown here is derived from an EMBL/GenBank/DDBJ whole genome shotgun (WGS) entry which is preliminary data.</text>
</comment>
<evidence type="ECO:0000313" key="3">
    <source>
        <dbReference type="Proteomes" id="UP001499988"/>
    </source>
</evidence>
<feature type="domain" description="N-acetyltransferase" evidence="1">
    <location>
        <begin position="16"/>
        <end position="147"/>
    </location>
</feature>
<dbReference type="RefSeq" id="WP_345335329.1">
    <property type="nucleotide sequence ID" value="NZ_BAABJZ010000070.1"/>
</dbReference>
<gene>
    <name evidence="2" type="ORF">GCM10023333_20930</name>
</gene>
<name>A0ABP9EUI0_9GAMM</name>
<keyword evidence="3" id="KW-1185">Reference proteome</keyword>
<dbReference type="EMBL" id="BAABJZ010000070">
    <property type="protein sequence ID" value="GAA4887306.1"/>
    <property type="molecule type" value="Genomic_DNA"/>
</dbReference>
<dbReference type="InterPro" id="IPR000182">
    <property type="entry name" value="GNAT_dom"/>
</dbReference>
<dbReference type="Gene3D" id="3.40.630.30">
    <property type="match status" value="1"/>
</dbReference>
<proteinExistence type="predicted"/>
<evidence type="ECO:0000313" key="2">
    <source>
        <dbReference type="EMBL" id="GAA4887306.1"/>
    </source>
</evidence>
<dbReference type="Pfam" id="PF13302">
    <property type="entry name" value="Acetyltransf_3"/>
    <property type="match status" value="1"/>
</dbReference>
<sequence length="190" mass="21359">MFEPSYLDLPKGTPVVIRPICPNDAPALQRGMMALSATSRYLRFHMNRGPLTEKELYFFTHCDQQNHLAFVMFPVAKPQELIGVCRCIRDKANSNQADMAITIADQWQKQGAGSLLAKQLRKASLVVGITRWTAFYLATNRGISKLLIQVAKLTAVKMVGQGELIAYYQLVFKHRSTGEYDSVWNGDFTA</sequence>
<protein>
    <recommendedName>
        <fullName evidence="1">N-acetyltransferase domain-containing protein</fullName>
    </recommendedName>
</protein>
<accession>A0ABP9EUI0</accession>
<reference evidence="3" key="1">
    <citation type="journal article" date="2019" name="Int. J. Syst. Evol. Microbiol.">
        <title>The Global Catalogue of Microorganisms (GCM) 10K type strain sequencing project: providing services to taxonomists for standard genome sequencing and annotation.</title>
        <authorList>
            <consortium name="The Broad Institute Genomics Platform"/>
            <consortium name="The Broad Institute Genome Sequencing Center for Infectious Disease"/>
            <person name="Wu L."/>
            <person name="Ma J."/>
        </authorList>
    </citation>
    <scope>NUCLEOTIDE SEQUENCE [LARGE SCALE GENOMIC DNA]</scope>
    <source>
        <strain evidence="3">JCM 18401</strain>
    </source>
</reference>
<dbReference type="SUPFAM" id="SSF55729">
    <property type="entry name" value="Acyl-CoA N-acyltransferases (Nat)"/>
    <property type="match status" value="1"/>
</dbReference>
<organism evidence="2 3">
    <name type="scientific">Ferrimonas pelagia</name>
    <dbReference type="NCBI Taxonomy" id="1177826"/>
    <lineage>
        <taxon>Bacteria</taxon>
        <taxon>Pseudomonadati</taxon>
        <taxon>Pseudomonadota</taxon>
        <taxon>Gammaproteobacteria</taxon>
        <taxon>Alteromonadales</taxon>
        <taxon>Ferrimonadaceae</taxon>
        <taxon>Ferrimonas</taxon>
    </lineage>
</organism>
<dbReference type="Proteomes" id="UP001499988">
    <property type="component" value="Unassembled WGS sequence"/>
</dbReference>